<proteinExistence type="predicted"/>
<dbReference type="SUPFAM" id="SSF55315">
    <property type="entry name" value="L30e-like"/>
    <property type="match status" value="1"/>
</dbReference>
<dbReference type="Gene3D" id="3.30.1330.30">
    <property type="match status" value="1"/>
</dbReference>
<evidence type="ECO:0000259" key="1">
    <source>
        <dbReference type="Pfam" id="PF01248"/>
    </source>
</evidence>
<dbReference type="Proteomes" id="UP001199319">
    <property type="component" value="Unassembled WGS sequence"/>
</dbReference>
<organism evidence="2 3">
    <name type="scientific">Brotocaccenecus cirricatena</name>
    <dbReference type="NCBI Taxonomy" id="3064195"/>
    <lineage>
        <taxon>Bacteria</taxon>
        <taxon>Bacillati</taxon>
        <taxon>Bacillota</taxon>
        <taxon>Clostridia</taxon>
        <taxon>Eubacteriales</taxon>
        <taxon>Oscillospiraceae</taxon>
        <taxon>Brotocaccenecus</taxon>
    </lineage>
</organism>
<feature type="domain" description="Ribosomal protein eL8/eL30/eS12/Gadd45" evidence="1">
    <location>
        <begin position="10"/>
        <end position="79"/>
    </location>
</feature>
<gene>
    <name evidence="2" type="ORF">LKD37_08940</name>
</gene>
<dbReference type="Pfam" id="PF01248">
    <property type="entry name" value="Ribosomal_L7Ae"/>
    <property type="match status" value="1"/>
</dbReference>
<evidence type="ECO:0000313" key="3">
    <source>
        <dbReference type="Proteomes" id="UP001199319"/>
    </source>
</evidence>
<accession>A0AAE3ACJ1</accession>
<dbReference type="EMBL" id="JAJEPW010000023">
    <property type="protein sequence ID" value="MCC2129639.1"/>
    <property type="molecule type" value="Genomic_DNA"/>
</dbReference>
<sequence length="88" mass="9296">MLEELSSKDKVVGLKQVQRAVSAGRAGWVFLACDADPRLIRPLEGRCRERGVPVSGAHTMAQLGRACGIDVGTAAAALLAKEKPLPTE</sequence>
<protein>
    <submittedName>
        <fullName evidence="2">Ribosomal L7Ae/L30e/S12e/Gadd45 family protein</fullName>
    </submittedName>
</protein>
<name>A0AAE3ACJ1_9FIRM</name>
<dbReference type="InterPro" id="IPR029064">
    <property type="entry name" value="Ribosomal_eL30-like_sf"/>
</dbReference>
<evidence type="ECO:0000313" key="2">
    <source>
        <dbReference type="EMBL" id="MCC2129639.1"/>
    </source>
</evidence>
<keyword evidence="3" id="KW-1185">Reference proteome</keyword>
<reference evidence="2" key="1">
    <citation type="submission" date="2021-10" db="EMBL/GenBank/DDBJ databases">
        <title>Anaerobic single-cell dispensing facilitates the cultivation of human gut bacteria.</title>
        <authorList>
            <person name="Afrizal A."/>
        </authorList>
    </citation>
    <scope>NUCLEOTIDE SEQUENCE</scope>
    <source>
        <strain evidence="2">CLA-AA-H272</strain>
    </source>
</reference>
<dbReference type="RefSeq" id="WP_302928917.1">
    <property type="nucleotide sequence ID" value="NZ_JAJEPW010000023.1"/>
</dbReference>
<comment type="caution">
    <text evidence="2">The sequence shown here is derived from an EMBL/GenBank/DDBJ whole genome shotgun (WGS) entry which is preliminary data.</text>
</comment>
<dbReference type="AlphaFoldDB" id="A0AAE3ACJ1"/>
<dbReference type="InterPro" id="IPR004038">
    <property type="entry name" value="Ribosomal_eL8/eL30/eS12/Gad45"/>
</dbReference>